<dbReference type="AlphaFoldDB" id="S3V1J7"/>
<gene>
    <name evidence="1" type="ORF">LEP1GSC058_3009</name>
</gene>
<accession>S3V1J7</accession>
<reference evidence="1" key="1">
    <citation type="submission" date="2013-04" db="EMBL/GenBank/DDBJ databases">
        <authorList>
            <person name="Harkins D.M."/>
            <person name="Durkin A.S."/>
            <person name="Selengut J.D."/>
            <person name="Sanka R."/>
            <person name="DePew J."/>
            <person name="Purushe J."/>
            <person name="Ahmed A."/>
            <person name="van der Linden H."/>
            <person name="Goris M.G.A."/>
            <person name="Hartskeerl R.A."/>
            <person name="Vinetz J.M."/>
            <person name="Sutton G.G."/>
            <person name="Nelson W.C."/>
            <person name="Fouts D.E."/>
        </authorList>
    </citation>
    <scope>NUCLEOTIDE SEQUENCE [LARGE SCALE GENOMIC DNA]</scope>
    <source>
        <strain evidence="1">BUT 6</strain>
    </source>
</reference>
<protein>
    <submittedName>
        <fullName evidence="1">Uncharacterized protein</fullName>
    </submittedName>
</protein>
<sequence>MIIISRAFALKYLIILRLEKRKNDYNGRFLDKTVWKSAITTSHNENLDNLASNFFLFPVDPDCAVH</sequence>
<evidence type="ECO:0000313" key="2">
    <source>
        <dbReference type="Proteomes" id="UP000014540"/>
    </source>
</evidence>
<dbReference type="STRING" id="1193011.LEP1GSC058_3009"/>
<evidence type="ECO:0000313" key="1">
    <source>
        <dbReference type="EMBL" id="EPG74489.1"/>
    </source>
</evidence>
<keyword evidence="2" id="KW-1185">Reference proteome</keyword>
<proteinExistence type="predicted"/>
<name>S3V1J7_9LEPT</name>
<dbReference type="Proteomes" id="UP000014540">
    <property type="component" value="Unassembled WGS sequence"/>
</dbReference>
<dbReference type="EMBL" id="AKWZ02000010">
    <property type="protein sequence ID" value="EPG74489.1"/>
    <property type="molecule type" value="Genomic_DNA"/>
</dbReference>
<comment type="caution">
    <text evidence="1">The sequence shown here is derived from an EMBL/GenBank/DDBJ whole genome shotgun (WGS) entry which is preliminary data.</text>
</comment>
<organism evidence="1 2">
    <name type="scientific">Leptospira fainei serovar Hurstbridge str. BUT 6</name>
    <dbReference type="NCBI Taxonomy" id="1193011"/>
    <lineage>
        <taxon>Bacteria</taxon>
        <taxon>Pseudomonadati</taxon>
        <taxon>Spirochaetota</taxon>
        <taxon>Spirochaetia</taxon>
        <taxon>Leptospirales</taxon>
        <taxon>Leptospiraceae</taxon>
        <taxon>Leptospira</taxon>
    </lineage>
</organism>